<reference evidence="1" key="1">
    <citation type="submission" date="2021-01" db="EMBL/GenBank/DDBJ databases">
        <authorList>
            <consortium name="Genoscope - CEA"/>
            <person name="William W."/>
        </authorList>
    </citation>
    <scope>NUCLEOTIDE SEQUENCE</scope>
</reference>
<proteinExistence type="predicted"/>
<keyword evidence="2" id="KW-1185">Reference proteome</keyword>
<evidence type="ECO:0000313" key="1">
    <source>
        <dbReference type="EMBL" id="CAD8063840.1"/>
    </source>
</evidence>
<comment type="caution">
    <text evidence="1">The sequence shown here is derived from an EMBL/GenBank/DDBJ whole genome shotgun (WGS) entry which is preliminary data.</text>
</comment>
<dbReference type="Proteomes" id="UP000692954">
    <property type="component" value="Unassembled WGS sequence"/>
</dbReference>
<dbReference type="AlphaFoldDB" id="A0A8S1L6V8"/>
<protein>
    <submittedName>
        <fullName evidence="1">Uncharacterized protein</fullName>
    </submittedName>
</protein>
<accession>A0A8S1L6V8</accession>
<gene>
    <name evidence="1" type="ORF">PSON_ATCC_30995.1.T0180193</name>
</gene>
<organism evidence="1 2">
    <name type="scientific">Paramecium sonneborni</name>
    <dbReference type="NCBI Taxonomy" id="65129"/>
    <lineage>
        <taxon>Eukaryota</taxon>
        <taxon>Sar</taxon>
        <taxon>Alveolata</taxon>
        <taxon>Ciliophora</taxon>
        <taxon>Intramacronucleata</taxon>
        <taxon>Oligohymenophorea</taxon>
        <taxon>Peniculida</taxon>
        <taxon>Parameciidae</taxon>
        <taxon>Paramecium</taxon>
    </lineage>
</organism>
<dbReference type="EMBL" id="CAJJDN010000018">
    <property type="protein sequence ID" value="CAD8063840.1"/>
    <property type="molecule type" value="Genomic_DNA"/>
</dbReference>
<evidence type="ECO:0000313" key="2">
    <source>
        <dbReference type="Proteomes" id="UP000692954"/>
    </source>
</evidence>
<name>A0A8S1L6V8_9CILI</name>
<sequence>MIKKPQLFNLLKPVNDEFEEISSKLQKPYIENQFDISQKLLYAIEKPTINTKNTNSCRNSTGRLSAFDFLNQSTTNVNEKKTFLIVLKYFQNENKNVVMARKSTNLYGFSKASSKLR</sequence>